<keyword evidence="1" id="KW-0238">DNA-binding</keyword>
<proteinExistence type="predicted"/>
<keyword evidence="2" id="KW-1185">Reference proteome</keyword>
<accession>A0ACC6P373</accession>
<evidence type="ECO:0000313" key="1">
    <source>
        <dbReference type="EMBL" id="MEJ7138650.1"/>
    </source>
</evidence>
<gene>
    <name evidence="1" type="ORF">RV045_09465</name>
</gene>
<dbReference type="Proteomes" id="UP001364695">
    <property type="component" value="Unassembled WGS sequence"/>
</dbReference>
<dbReference type="EMBL" id="JAWDIE010000013">
    <property type="protein sequence ID" value="MEJ7138650.1"/>
    <property type="molecule type" value="Genomic_DNA"/>
</dbReference>
<comment type="caution">
    <text evidence="1">The sequence shown here is derived from an EMBL/GenBank/DDBJ whole genome shotgun (WGS) entry which is preliminary data.</text>
</comment>
<reference evidence="1" key="1">
    <citation type="submission" date="2023-10" db="EMBL/GenBank/DDBJ databases">
        <title>Amphibacter perezi, gen. nov., sp. nov. a novel taxa of the family Comamonadaceae, class Betaproteobacteria isolated from the skin microbiota of Pelophylax perezi from different populations.</title>
        <authorList>
            <person name="Costa S."/>
            <person name="Proenca D.N."/>
            <person name="Lopes I."/>
            <person name="Morais P.V."/>
        </authorList>
    </citation>
    <scope>NUCLEOTIDE SEQUENCE</scope>
    <source>
        <strain evidence="1">SL12-8</strain>
    </source>
</reference>
<protein>
    <submittedName>
        <fullName evidence="1">LacI family DNA-binding transcriptional regulator</fullName>
    </submittedName>
</protein>
<evidence type="ECO:0000313" key="2">
    <source>
        <dbReference type="Proteomes" id="UP001364695"/>
    </source>
</evidence>
<name>A0ACC6P373_9BURK</name>
<organism evidence="1 2">
    <name type="scientific">Amphibiibacter pelophylacis</name>
    <dbReference type="NCBI Taxonomy" id="1799477"/>
    <lineage>
        <taxon>Bacteria</taxon>
        <taxon>Pseudomonadati</taxon>
        <taxon>Pseudomonadota</taxon>
        <taxon>Betaproteobacteria</taxon>
        <taxon>Burkholderiales</taxon>
        <taxon>Sphaerotilaceae</taxon>
        <taxon>Amphibiibacter</taxon>
    </lineage>
</organism>
<sequence>MSFPQRPPRLTIDDIAREAQVSRATASMVLNGHASKYRISAATAERVQAVADRLHFVPNAPARHLRQQRTDAVGLVVPDLRNSAHAYLAQAVERACRERGLQVLLVTSNEDAVQEEAALHHLMSRQVDGLIVVPSQSEPGRYQPWARRLPMVFVDRHIPGSGIAAVVSDAASSVCAAVGAVMDGGERDILFLGGRPSLSVSRDRRQGFEDALHERGLTLIEGENGQFGEFSVACGEQMMAAWVQRHGRWPGAVFTASIALLEGVLACARAHEARGQTVGLRRLITFDDHSLLDSLSLPVDSILQDTPGLAAQALALLLDTEALQRAPLQHVPSRLRRRGGAGVADAAVAA</sequence>